<evidence type="ECO:0000313" key="8">
    <source>
        <dbReference type="EMBL" id="MFL0268385.1"/>
    </source>
</evidence>
<proteinExistence type="inferred from homology"/>
<dbReference type="PROSITE" id="PS00723">
    <property type="entry name" value="POLYPRENYL_SYNTHASE_1"/>
    <property type="match status" value="1"/>
</dbReference>
<dbReference type="NCBIfam" id="NF045485">
    <property type="entry name" value="FPPsyn"/>
    <property type="match status" value="1"/>
</dbReference>
<dbReference type="Proteomes" id="UP001623661">
    <property type="component" value="Unassembled WGS sequence"/>
</dbReference>
<protein>
    <submittedName>
        <fullName evidence="8">Polyprenyl synthetase family protein</fullName>
        <ecNumber evidence="8">2.5.1.-</ecNumber>
    </submittedName>
</protein>
<dbReference type="PANTHER" id="PTHR43281:SF1">
    <property type="entry name" value="FARNESYL DIPHOSPHATE SYNTHASE"/>
    <property type="match status" value="1"/>
</dbReference>
<comment type="cofactor">
    <cofactor evidence="1">
        <name>Mg(2+)</name>
        <dbReference type="ChEBI" id="CHEBI:18420"/>
    </cofactor>
</comment>
<evidence type="ECO:0000256" key="5">
    <source>
        <dbReference type="ARBA" id="ARBA00022842"/>
    </source>
</evidence>
<dbReference type="SFLD" id="SFLDS00005">
    <property type="entry name" value="Isoprenoid_Synthase_Type_I"/>
    <property type="match status" value="1"/>
</dbReference>
<dbReference type="SFLD" id="SFLDG01017">
    <property type="entry name" value="Polyprenyl_Transferase_Like"/>
    <property type="match status" value="1"/>
</dbReference>
<comment type="caution">
    <text evidence="8">The sequence shown here is derived from an EMBL/GenBank/DDBJ whole genome shotgun (WGS) entry which is preliminary data.</text>
</comment>
<dbReference type="Gene3D" id="1.10.600.10">
    <property type="entry name" value="Farnesyl Diphosphate Synthase"/>
    <property type="match status" value="1"/>
</dbReference>
<name>A0ABW8TSF7_9CLOT</name>
<dbReference type="InterPro" id="IPR008949">
    <property type="entry name" value="Isoprenoid_synthase_dom_sf"/>
</dbReference>
<keyword evidence="6" id="KW-0414">Isoprene biosynthesis</keyword>
<evidence type="ECO:0000256" key="1">
    <source>
        <dbReference type="ARBA" id="ARBA00001946"/>
    </source>
</evidence>
<dbReference type="InterPro" id="IPR053378">
    <property type="entry name" value="Prenyl_diphosphate_synthase"/>
</dbReference>
<evidence type="ECO:0000256" key="3">
    <source>
        <dbReference type="ARBA" id="ARBA00022679"/>
    </source>
</evidence>
<dbReference type="CDD" id="cd00685">
    <property type="entry name" value="Trans_IPPS_HT"/>
    <property type="match status" value="1"/>
</dbReference>
<dbReference type="PROSITE" id="PS00444">
    <property type="entry name" value="POLYPRENYL_SYNTHASE_2"/>
    <property type="match status" value="1"/>
</dbReference>
<dbReference type="InterPro" id="IPR000092">
    <property type="entry name" value="Polyprenyl_synt"/>
</dbReference>
<evidence type="ECO:0000256" key="6">
    <source>
        <dbReference type="ARBA" id="ARBA00023229"/>
    </source>
</evidence>
<dbReference type="RefSeq" id="WP_406764961.1">
    <property type="nucleotide sequence ID" value="NZ_JBJHZY010000001.1"/>
</dbReference>
<dbReference type="PANTHER" id="PTHR43281">
    <property type="entry name" value="FARNESYL DIPHOSPHATE SYNTHASE"/>
    <property type="match status" value="1"/>
</dbReference>
<dbReference type="EC" id="2.5.1.-" evidence="8"/>
<dbReference type="SUPFAM" id="SSF48576">
    <property type="entry name" value="Terpenoid synthases"/>
    <property type="match status" value="1"/>
</dbReference>
<dbReference type="EMBL" id="JBJHZY010000001">
    <property type="protein sequence ID" value="MFL0268385.1"/>
    <property type="molecule type" value="Genomic_DNA"/>
</dbReference>
<keyword evidence="4" id="KW-0479">Metal-binding</keyword>
<dbReference type="Pfam" id="PF00348">
    <property type="entry name" value="polyprenyl_synt"/>
    <property type="match status" value="1"/>
</dbReference>
<organism evidence="8 9">
    <name type="scientific">Candidatus Clostridium radicumherbarum</name>
    <dbReference type="NCBI Taxonomy" id="3381662"/>
    <lineage>
        <taxon>Bacteria</taxon>
        <taxon>Bacillati</taxon>
        <taxon>Bacillota</taxon>
        <taxon>Clostridia</taxon>
        <taxon>Eubacteriales</taxon>
        <taxon>Clostridiaceae</taxon>
        <taxon>Clostridium</taxon>
    </lineage>
</organism>
<comment type="similarity">
    <text evidence="2 7">Belongs to the FPP/GGPP synthase family.</text>
</comment>
<evidence type="ECO:0000256" key="2">
    <source>
        <dbReference type="ARBA" id="ARBA00006706"/>
    </source>
</evidence>
<keyword evidence="5" id="KW-0460">Magnesium</keyword>
<keyword evidence="3 7" id="KW-0808">Transferase</keyword>
<evidence type="ECO:0000313" key="9">
    <source>
        <dbReference type="Proteomes" id="UP001623661"/>
    </source>
</evidence>
<dbReference type="GO" id="GO:0016740">
    <property type="term" value="F:transferase activity"/>
    <property type="evidence" value="ECO:0007669"/>
    <property type="project" value="UniProtKB-KW"/>
</dbReference>
<keyword evidence="9" id="KW-1185">Reference proteome</keyword>
<evidence type="ECO:0000256" key="4">
    <source>
        <dbReference type="ARBA" id="ARBA00022723"/>
    </source>
</evidence>
<sequence length="289" mass="32186">METNALKNEIETYMEGCLASSDDYNKKIYEAMHYSVSIGGKRIRPLLFILTYNMFKGNYSDIMPVAAAIEMIHTYSLIHDDLPCMDNDDLRRGKPTNHKIFGEAIAVLSGDALLNEAMNLMFKFCLGKDDKTLKACSLISMASGAEGMIGGQVVDILSEGRKISYEELLYMHSKKTGALIKASILAGALLGNANADELETLNKFGEKLGLAFQIKDDILNVIGDERLVGKSIHSDEENNKTNFITTFGLNECKKMCSSLTEECLSLLDNIPYDTKDLKDLSIYLLRREF</sequence>
<gene>
    <name evidence="8" type="ORF">ACJDUH_09725</name>
</gene>
<evidence type="ECO:0000256" key="7">
    <source>
        <dbReference type="RuleBase" id="RU004466"/>
    </source>
</evidence>
<reference evidence="8 9" key="1">
    <citation type="submission" date="2024-11" db="EMBL/GenBank/DDBJ databases">
        <authorList>
            <person name="Heng Y.C."/>
            <person name="Lim A.C.H."/>
            <person name="Lee J.K.Y."/>
            <person name="Kittelmann S."/>
        </authorList>
    </citation>
    <scope>NUCLEOTIDE SEQUENCE [LARGE SCALE GENOMIC DNA]</scope>
    <source>
        <strain evidence="8 9">WILCCON 0202</strain>
    </source>
</reference>
<accession>A0ABW8TSF7</accession>
<dbReference type="InterPro" id="IPR033749">
    <property type="entry name" value="Polyprenyl_synt_CS"/>
</dbReference>